<name>A0ABS6VSU5_9GAMM</name>
<dbReference type="InterPro" id="IPR017941">
    <property type="entry name" value="Rieske_2Fe-2S"/>
</dbReference>
<dbReference type="InterPro" id="IPR045605">
    <property type="entry name" value="KshA-like_C"/>
</dbReference>
<dbReference type="PANTHER" id="PTHR21266:SF60">
    <property type="entry name" value="3-KETOSTEROID-9-ALPHA-MONOOXYGENASE, OXYGENASE COMPONENT"/>
    <property type="match status" value="1"/>
</dbReference>
<dbReference type="Pfam" id="PF19298">
    <property type="entry name" value="KshA_C"/>
    <property type="match status" value="1"/>
</dbReference>
<evidence type="ECO:0000259" key="2">
    <source>
        <dbReference type="PROSITE" id="PS51296"/>
    </source>
</evidence>
<reference evidence="3" key="1">
    <citation type="submission" date="2021-07" db="EMBL/GenBank/DDBJ databases">
        <title>Zhongshania sp. CAU 1632 isolated from seawater.</title>
        <authorList>
            <person name="Kim W."/>
        </authorList>
    </citation>
    <scope>NUCLEOTIDE SEQUENCE</scope>
    <source>
        <strain evidence="3">CAU 1632</strain>
    </source>
</reference>
<dbReference type="PANTHER" id="PTHR21266">
    <property type="entry name" value="IRON-SULFUR DOMAIN CONTAINING PROTEIN"/>
    <property type="match status" value="1"/>
</dbReference>
<accession>A0ABS6VSU5</accession>
<evidence type="ECO:0000313" key="4">
    <source>
        <dbReference type="Proteomes" id="UP001166291"/>
    </source>
</evidence>
<feature type="domain" description="Rieske" evidence="2">
    <location>
        <begin position="24"/>
        <end position="125"/>
    </location>
</feature>
<evidence type="ECO:0000313" key="3">
    <source>
        <dbReference type="EMBL" id="MBW2941372.1"/>
    </source>
</evidence>
<dbReference type="Proteomes" id="UP001166291">
    <property type="component" value="Unassembled WGS sequence"/>
</dbReference>
<keyword evidence="4" id="KW-1185">Reference proteome</keyword>
<sequence length="347" mass="39679">MSKEQIAPIKIIAAPIEDRYARGWHYFGLPAEITNQPKRISGFGTRLVAYRGEDGQVYVLDGYCPHMGAELSRGCVEGNSIRCPFHEWRWGADGFCDDIPYAKRIPPKARIKSWPVLEVNDQLFIWHDPEDSRPSDDITIPNLEACDDDEWSEWVVRRTTISTNCRELIDNVSDKAHFGSIHHSAAAEFTNVFEGHVATQIMRGINDERSEFDASAEMISVATYYGPAVMYVDMKQTIQGQHVESIWMNAHMPIDTDNFELFFGVKIKKIAGMSEVEGKAFLEAYVDASQRAFDEDVAIWENKTRVDNPVLCDGDGPINMLRQWYQQFYVNKADVPTKWQSRREIKV</sequence>
<comment type="caution">
    <text evidence="3">The sequence shown here is derived from an EMBL/GenBank/DDBJ whole genome shotgun (WGS) entry which is preliminary data.</text>
</comment>
<dbReference type="PROSITE" id="PS51296">
    <property type="entry name" value="RIESKE"/>
    <property type="match status" value="1"/>
</dbReference>
<dbReference type="Pfam" id="PF00355">
    <property type="entry name" value="Rieske"/>
    <property type="match status" value="1"/>
</dbReference>
<dbReference type="EMBL" id="JAHWDQ010000002">
    <property type="protein sequence ID" value="MBW2941372.1"/>
    <property type="molecule type" value="Genomic_DNA"/>
</dbReference>
<organism evidence="3 4">
    <name type="scientific">Zhongshania aquimaris</name>
    <dbReference type="NCBI Taxonomy" id="2857107"/>
    <lineage>
        <taxon>Bacteria</taxon>
        <taxon>Pseudomonadati</taxon>
        <taxon>Pseudomonadota</taxon>
        <taxon>Gammaproteobacteria</taxon>
        <taxon>Cellvibrionales</taxon>
        <taxon>Spongiibacteraceae</taxon>
        <taxon>Zhongshania</taxon>
    </lineage>
</organism>
<gene>
    <name evidence="3" type="ORF">KXJ70_11305</name>
</gene>
<keyword evidence="1" id="KW-0560">Oxidoreductase</keyword>
<protein>
    <submittedName>
        <fullName evidence="3">Rieske 2Fe-2S domain-containing protein</fullName>
    </submittedName>
</protein>
<proteinExistence type="predicted"/>
<dbReference type="RefSeq" id="WP_219043607.1">
    <property type="nucleotide sequence ID" value="NZ_JAHWDQ010000002.1"/>
</dbReference>
<evidence type="ECO:0000256" key="1">
    <source>
        <dbReference type="ARBA" id="ARBA00023002"/>
    </source>
</evidence>
<dbReference type="InterPro" id="IPR050584">
    <property type="entry name" value="Cholesterol_7-desaturase"/>
</dbReference>